<feature type="transmembrane region" description="Helical" evidence="7">
    <location>
        <begin position="151"/>
        <end position="173"/>
    </location>
</feature>
<evidence type="ECO:0000256" key="3">
    <source>
        <dbReference type="ARBA" id="ARBA00022692"/>
    </source>
</evidence>
<proteinExistence type="inferred from homology"/>
<sequence length="257" mass="28632">MAVTEACLSLLVMVTTMMVTAGCRQLACRSVPPKSHAHCFFLELTGAFQICACTHELCLLADLPPKPHMVLTLVFIFTALHGLTLPGSTNNPSSSFQLLYKGRIPVKTWWLHTSAQFTGAVMAKVYIKLIWRLGILPVHSKALAENCSHPIQTTLANAFILELCFSFLLHLTLLQLETMNHNTKIHLVALLITVLVYEGGHLTGAIFNPALAFSMHLSCFSEKFWNYILVYWIAPCIGSVLVVIAWDEVLPLLRREM</sequence>
<evidence type="ECO:0000256" key="8">
    <source>
        <dbReference type="SAM" id="SignalP"/>
    </source>
</evidence>
<comment type="similarity">
    <text evidence="2">Belongs to the MIP/aquaporin (TC 1.A.8) family. AQP11/AQP12 subfamily.</text>
</comment>
<evidence type="ECO:0000256" key="4">
    <source>
        <dbReference type="ARBA" id="ARBA00022989"/>
    </source>
</evidence>
<feature type="chain" id="PRO_5026895268" evidence="8">
    <location>
        <begin position="22"/>
        <end position="257"/>
    </location>
</feature>
<evidence type="ECO:0000256" key="2">
    <source>
        <dbReference type="ARBA" id="ARBA00005900"/>
    </source>
</evidence>
<keyword evidence="5 7" id="KW-0472">Membrane</keyword>
<feature type="signal peptide" evidence="8">
    <location>
        <begin position="1"/>
        <end position="21"/>
    </location>
</feature>
<dbReference type="InterPro" id="IPR000425">
    <property type="entry name" value="MIP"/>
</dbReference>
<feature type="transmembrane region" description="Helical" evidence="7">
    <location>
        <begin position="185"/>
        <end position="207"/>
    </location>
</feature>
<dbReference type="RefSeq" id="XP_020666618.1">
    <property type="nucleotide sequence ID" value="XM_020810959.2"/>
</dbReference>
<dbReference type="PANTHER" id="PTHR21191">
    <property type="entry name" value="AQUAPORIN"/>
    <property type="match status" value="1"/>
</dbReference>
<dbReference type="InterPro" id="IPR023271">
    <property type="entry name" value="Aquaporin-like"/>
</dbReference>
<dbReference type="Pfam" id="PF00230">
    <property type="entry name" value="MIP"/>
    <property type="match status" value="1"/>
</dbReference>
<dbReference type="InParanoid" id="A0A6J0V359"/>
<dbReference type="KEGG" id="pvt:110088576"/>
<evidence type="ECO:0000313" key="10">
    <source>
        <dbReference type="RefSeq" id="XP_020666618.1"/>
    </source>
</evidence>
<organism evidence="9 10">
    <name type="scientific">Pogona vitticeps</name>
    <name type="common">central bearded dragon</name>
    <dbReference type="NCBI Taxonomy" id="103695"/>
    <lineage>
        <taxon>Eukaryota</taxon>
        <taxon>Metazoa</taxon>
        <taxon>Chordata</taxon>
        <taxon>Craniata</taxon>
        <taxon>Vertebrata</taxon>
        <taxon>Euteleostomi</taxon>
        <taxon>Lepidosauria</taxon>
        <taxon>Squamata</taxon>
        <taxon>Bifurcata</taxon>
        <taxon>Unidentata</taxon>
        <taxon>Episquamata</taxon>
        <taxon>Toxicofera</taxon>
        <taxon>Iguania</taxon>
        <taxon>Acrodonta</taxon>
        <taxon>Agamidae</taxon>
        <taxon>Amphibolurinae</taxon>
        <taxon>Pogona</taxon>
    </lineage>
</organism>
<dbReference type="Proteomes" id="UP001652642">
    <property type="component" value="Chromosome 3"/>
</dbReference>
<feature type="transmembrane region" description="Helical" evidence="7">
    <location>
        <begin position="69"/>
        <end position="88"/>
    </location>
</feature>
<dbReference type="InterPro" id="IPR023266">
    <property type="entry name" value="Aquaporin_11"/>
</dbReference>
<evidence type="ECO:0000313" key="9">
    <source>
        <dbReference type="Proteomes" id="UP001652642"/>
    </source>
</evidence>
<keyword evidence="9" id="KW-1185">Reference proteome</keyword>
<dbReference type="SUPFAM" id="SSF81338">
    <property type="entry name" value="Aquaporin-like"/>
    <property type="match status" value="1"/>
</dbReference>
<feature type="transmembrane region" description="Helical" evidence="7">
    <location>
        <begin position="109"/>
        <end position="131"/>
    </location>
</feature>
<gene>
    <name evidence="10" type="primary">AQP11</name>
</gene>
<dbReference type="GO" id="GO:0015267">
    <property type="term" value="F:channel activity"/>
    <property type="evidence" value="ECO:0007669"/>
    <property type="project" value="InterPro"/>
</dbReference>
<feature type="transmembrane region" description="Helical" evidence="7">
    <location>
        <begin position="227"/>
        <end position="246"/>
    </location>
</feature>
<dbReference type="GO" id="GO:0016020">
    <property type="term" value="C:membrane"/>
    <property type="evidence" value="ECO:0007669"/>
    <property type="project" value="UniProtKB-SubCell"/>
</dbReference>
<evidence type="ECO:0000256" key="1">
    <source>
        <dbReference type="ARBA" id="ARBA00004141"/>
    </source>
</evidence>
<accession>A0A6J0V359</accession>
<reference evidence="10" key="1">
    <citation type="submission" date="2025-08" db="UniProtKB">
        <authorList>
            <consortium name="RefSeq"/>
        </authorList>
    </citation>
    <scope>IDENTIFICATION</scope>
</reference>
<evidence type="ECO:0000256" key="7">
    <source>
        <dbReference type="SAM" id="Phobius"/>
    </source>
</evidence>
<evidence type="ECO:0000256" key="6">
    <source>
        <dbReference type="RuleBase" id="RU000477"/>
    </source>
</evidence>
<dbReference type="PRINTS" id="PR00783">
    <property type="entry name" value="MINTRINSICP"/>
</dbReference>
<keyword evidence="4 7" id="KW-1133">Transmembrane helix</keyword>
<dbReference type="GO" id="GO:0005737">
    <property type="term" value="C:cytoplasm"/>
    <property type="evidence" value="ECO:0007669"/>
    <property type="project" value="TreeGrafter"/>
</dbReference>
<dbReference type="AlphaFoldDB" id="A0A6J0V359"/>
<dbReference type="InterPro" id="IPR016697">
    <property type="entry name" value="Aquaporin_11/12"/>
</dbReference>
<dbReference type="OrthoDB" id="9894770at2759"/>
<dbReference type="InterPro" id="IPR051883">
    <property type="entry name" value="AQP11/12_channel"/>
</dbReference>
<evidence type="ECO:0000256" key="5">
    <source>
        <dbReference type="ARBA" id="ARBA00023136"/>
    </source>
</evidence>
<name>A0A6J0V359_9SAUR</name>
<protein>
    <submittedName>
        <fullName evidence="10">Aquaporin-11 isoform X1</fullName>
    </submittedName>
</protein>
<dbReference type="PANTHER" id="PTHR21191:SF7">
    <property type="entry name" value="AQUAPORIN-11"/>
    <property type="match status" value="1"/>
</dbReference>
<dbReference type="GeneID" id="110088576"/>
<dbReference type="PIRSF" id="PIRSF017529">
    <property type="entry name" value="Aquaporin_11/12"/>
    <property type="match status" value="1"/>
</dbReference>
<keyword evidence="8" id="KW-0732">Signal</keyword>
<dbReference type="PRINTS" id="PR02024">
    <property type="entry name" value="AQUAPORIN11"/>
</dbReference>
<comment type="subcellular location">
    <subcellularLocation>
        <location evidence="1">Membrane</location>
        <topology evidence="1">Multi-pass membrane protein</topology>
    </subcellularLocation>
</comment>
<dbReference type="CTD" id="282679"/>
<dbReference type="Gene3D" id="1.20.1080.10">
    <property type="entry name" value="Glycerol uptake facilitator protein"/>
    <property type="match status" value="1"/>
</dbReference>
<keyword evidence="6" id="KW-0813">Transport</keyword>
<keyword evidence="3 6" id="KW-0812">Transmembrane</keyword>